<evidence type="ECO:0000256" key="18">
    <source>
        <dbReference type="SAM" id="MobiDB-lite"/>
    </source>
</evidence>
<keyword evidence="20" id="KW-1185">Reference proteome</keyword>
<evidence type="ECO:0000256" key="13">
    <source>
        <dbReference type="ARBA" id="ARBA00023242"/>
    </source>
</evidence>
<evidence type="ECO:0000313" key="20">
    <source>
        <dbReference type="Proteomes" id="UP000261620"/>
    </source>
</evidence>
<evidence type="ECO:0000256" key="8">
    <source>
        <dbReference type="ARBA" id="ARBA00022553"/>
    </source>
</evidence>
<feature type="binding site" evidence="17">
    <location>
        <position position="167"/>
    </location>
    <ligand>
        <name>substrate</name>
    </ligand>
</feature>
<evidence type="ECO:0000313" key="19">
    <source>
        <dbReference type="Ensembl" id="ENSMMOP00000013014.1"/>
    </source>
</evidence>
<evidence type="ECO:0000256" key="2">
    <source>
        <dbReference type="ARBA" id="ARBA00004496"/>
    </source>
</evidence>
<name>A0A3Q3WUP2_MOLML</name>
<dbReference type="EC" id="3.6.1.59" evidence="5 15"/>
<protein>
    <recommendedName>
        <fullName evidence="6 15">m7GpppX diphosphatase</fullName>
        <ecNumber evidence="5 15">3.6.1.59</ecNumber>
    </recommendedName>
</protein>
<dbReference type="Gene3D" id="3.30.428.10">
    <property type="entry name" value="HIT-like"/>
    <property type="match status" value="1"/>
</dbReference>
<dbReference type="FunFam" id="3.30.428.10:FF:000006">
    <property type="entry name" value="m7GpppX diphosphatase"/>
    <property type="match status" value="1"/>
</dbReference>
<evidence type="ECO:0000256" key="5">
    <source>
        <dbReference type="ARBA" id="ARBA00012520"/>
    </source>
</evidence>
<comment type="subunit">
    <text evidence="4">Homodimer. Associates with components of the exosome multienzyme ribonuclease complex, such as EXOSC3 and EXOSC4. Interacts with NDOR1.</text>
</comment>
<dbReference type="GO" id="GO:0000932">
    <property type="term" value="C:P-body"/>
    <property type="evidence" value="ECO:0007669"/>
    <property type="project" value="TreeGrafter"/>
</dbReference>
<evidence type="ECO:0000256" key="9">
    <source>
        <dbReference type="ARBA" id="ARBA00022664"/>
    </source>
</evidence>
<evidence type="ECO:0000256" key="12">
    <source>
        <dbReference type="ARBA" id="ARBA00023187"/>
    </source>
</evidence>
<dbReference type="Pfam" id="PF11969">
    <property type="entry name" value="DcpS_C"/>
    <property type="match status" value="1"/>
</dbReference>
<dbReference type="InterPro" id="IPR036265">
    <property type="entry name" value="HIT-like_sf"/>
</dbReference>
<evidence type="ECO:0000256" key="14">
    <source>
        <dbReference type="ARBA" id="ARBA00048222"/>
    </source>
</evidence>
<dbReference type="GO" id="GO:0005634">
    <property type="term" value="C:nucleus"/>
    <property type="evidence" value="ECO:0007669"/>
    <property type="project" value="UniProtKB-SubCell"/>
</dbReference>
<accession>A0A3Q3WUP2</accession>
<evidence type="ECO:0000256" key="11">
    <source>
        <dbReference type="ARBA" id="ARBA00022990"/>
    </source>
</evidence>
<feature type="binding site" evidence="17">
    <location>
        <begin position="260"/>
        <end position="271"/>
    </location>
    <ligand>
        <name>substrate</name>
    </ligand>
</feature>
<comment type="catalytic activity">
    <reaction evidence="14 15">
        <text>a 5'-end (N(7)-methyl 5'-triphosphoguanosine)-ribonucleoside in mRNA + H2O = N(7)-methyl-GMP + a 5'-end diphospho-ribonucleoside in mRNA + 2 H(+)</text>
        <dbReference type="Rhea" id="RHEA:65388"/>
        <dbReference type="Rhea" id="RHEA-COMP:17165"/>
        <dbReference type="Rhea" id="RHEA-COMP:17167"/>
        <dbReference type="ChEBI" id="CHEBI:15377"/>
        <dbReference type="ChEBI" id="CHEBI:15378"/>
        <dbReference type="ChEBI" id="CHEBI:58285"/>
        <dbReference type="ChEBI" id="CHEBI:156461"/>
        <dbReference type="ChEBI" id="CHEBI:167616"/>
        <dbReference type="EC" id="3.6.1.59"/>
    </reaction>
</comment>
<evidence type="ECO:0000256" key="16">
    <source>
        <dbReference type="PIRSR" id="PIRSR028973-1"/>
    </source>
</evidence>
<evidence type="ECO:0000256" key="1">
    <source>
        <dbReference type="ARBA" id="ARBA00004123"/>
    </source>
</evidence>
<dbReference type="FunFam" id="3.30.200.40:FF:000001">
    <property type="entry name" value="m7GpppX diphosphatase"/>
    <property type="match status" value="1"/>
</dbReference>
<comment type="function">
    <text evidence="15">Decapping scavenger enzyme that catalyzes the cleavage of a residual cap structure following the degradation of mRNAs by the 3'-&gt;5' exosome-mediated mRNA decay pathway.</text>
</comment>
<dbReference type="PANTHER" id="PTHR12978:SF0">
    <property type="entry name" value="M7GPPPX DIPHOSPHATASE"/>
    <property type="match status" value="1"/>
</dbReference>
<dbReference type="Gene3D" id="3.30.200.40">
    <property type="entry name" value="Scavenger mRNA decapping enzyme, N-terminal domain"/>
    <property type="match status" value="1"/>
</dbReference>
<keyword evidence="7" id="KW-0963">Cytoplasm</keyword>
<evidence type="ECO:0000256" key="15">
    <source>
        <dbReference type="PIRNR" id="PIRNR028973"/>
    </source>
</evidence>
<evidence type="ECO:0000256" key="7">
    <source>
        <dbReference type="ARBA" id="ARBA00022490"/>
    </source>
</evidence>
<evidence type="ECO:0000256" key="6">
    <source>
        <dbReference type="ARBA" id="ARBA00015636"/>
    </source>
</evidence>
<evidence type="ECO:0000256" key="3">
    <source>
        <dbReference type="ARBA" id="ARBA00010208"/>
    </source>
</evidence>
<feature type="binding site" evidence="17">
    <location>
        <position position="199"/>
    </location>
    <ligand>
        <name>substrate</name>
    </ligand>
</feature>
<evidence type="ECO:0000256" key="17">
    <source>
        <dbReference type="PIRSR" id="PIRSR028973-2"/>
    </source>
</evidence>
<feature type="compositionally biased region" description="Basic and acidic residues" evidence="18">
    <location>
        <begin position="25"/>
        <end position="40"/>
    </location>
</feature>
<evidence type="ECO:0000256" key="10">
    <source>
        <dbReference type="ARBA" id="ARBA00022801"/>
    </source>
</evidence>
<comment type="subcellular location">
    <subcellularLocation>
        <location evidence="2">Cytoplasm</location>
    </subcellularLocation>
    <subcellularLocation>
        <location evidence="1 15">Nucleus</location>
    </subcellularLocation>
</comment>
<dbReference type="GO" id="GO:0008380">
    <property type="term" value="P:RNA splicing"/>
    <property type="evidence" value="ECO:0007669"/>
    <property type="project" value="UniProtKB-KW"/>
</dbReference>
<dbReference type="GO" id="GO:0000340">
    <property type="term" value="F:RNA 7-methylguanosine cap binding"/>
    <property type="evidence" value="ECO:0007669"/>
    <property type="project" value="UniProtKB-UniRule"/>
</dbReference>
<keyword evidence="12" id="KW-0508">mRNA splicing</keyword>
<dbReference type="Pfam" id="PF05652">
    <property type="entry name" value="DcpS"/>
    <property type="match status" value="1"/>
</dbReference>
<feature type="active site" description="Nucleophile" evidence="16">
    <location>
        <position position="269"/>
    </location>
</feature>
<keyword evidence="11" id="KW-0007">Acetylation</keyword>
<dbReference type="STRING" id="94237.ENSMMOP00000013014"/>
<keyword evidence="8" id="KW-0597">Phosphoprotein</keyword>
<dbReference type="GO" id="GO:0000290">
    <property type="term" value="P:deadenylation-dependent decapping of nuclear-transcribed mRNA"/>
    <property type="evidence" value="ECO:0007669"/>
    <property type="project" value="UniProtKB-UniRule"/>
</dbReference>
<dbReference type="GO" id="GO:0140932">
    <property type="term" value="F:5'-(N(7)-methyl 5'-triphosphoguanosine)-[mRNA] diphosphatase activity"/>
    <property type="evidence" value="ECO:0007669"/>
    <property type="project" value="UniProtKB-EC"/>
</dbReference>
<proteinExistence type="inferred from homology"/>
<dbReference type="PIRSF" id="PIRSF028973">
    <property type="entry name" value="Scavenger_mRNA_decap_enz"/>
    <property type="match status" value="1"/>
</dbReference>
<reference evidence="19" key="1">
    <citation type="submission" date="2025-08" db="UniProtKB">
        <authorList>
            <consortium name="Ensembl"/>
        </authorList>
    </citation>
    <scope>IDENTIFICATION</scope>
</reference>
<dbReference type="InterPro" id="IPR008594">
    <property type="entry name" value="DcpS/DCS2"/>
</dbReference>
<comment type="similarity">
    <text evidence="3 15">Belongs to the HIT family.</text>
</comment>
<keyword evidence="9 15" id="KW-0507">mRNA processing</keyword>
<dbReference type="Ensembl" id="ENSMMOT00000013226.1">
    <property type="protein sequence ID" value="ENSMMOP00000013014.1"/>
    <property type="gene ID" value="ENSMMOG00000010000.1"/>
</dbReference>
<keyword evidence="13 15" id="KW-0539">Nucleus</keyword>
<evidence type="ECO:0000256" key="4">
    <source>
        <dbReference type="ARBA" id="ARBA00011140"/>
    </source>
</evidence>
<dbReference type="Proteomes" id="UP000261620">
    <property type="component" value="Unplaced"/>
</dbReference>
<feature type="region of interest" description="Disordered" evidence="18">
    <location>
        <begin position="21"/>
        <end position="40"/>
    </location>
</feature>
<feature type="binding site" evidence="17">
    <location>
        <position position="197"/>
    </location>
    <ligand>
        <name>substrate</name>
    </ligand>
</feature>
<dbReference type="AlphaFoldDB" id="A0A3Q3WUP2"/>
<sequence length="329" mass="38158">MADVAAKREADSVVPDELLQRVKRAKADHENGGEEAGEKSENVLCGFKTSHVLGASDREKTIFIHGKLADQEAVVILEKTPIREDTLTELFSGSTLKLEMRNDIYSTYRLQAPPFLNEIKTTVVCPATEKHVKKYKHQESFLVEETDEDYRSITLPYIEMQRFSLQWIHNILEKKAEAERIVYEDPDPDVGFILLPDFKWDQKQVDDLYLIAIVHQRDIRSLRDLTSEHLPLLKNIFQKGQEAILERYNLPASKLRVYLHYQPSYYHLHVHFTKLDYEAPGCRVERAHLLADVIQNLQSDPKYYKSRTLYFPLRADDGLLSKFKEAGKL</sequence>
<keyword evidence="10 15" id="KW-0378">Hydrolase</keyword>
<dbReference type="GO" id="GO:0006397">
    <property type="term" value="P:mRNA processing"/>
    <property type="evidence" value="ECO:0007669"/>
    <property type="project" value="UniProtKB-KW"/>
</dbReference>
<organism evidence="19 20">
    <name type="scientific">Mola mola</name>
    <name type="common">Ocean sunfish</name>
    <name type="synonym">Tetraodon mola</name>
    <dbReference type="NCBI Taxonomy" id="94237"/>
    <lineage>
        <taxon>Eukaryota</taxon>
        <taxon>Metazoa</taxon>
        <taxon>Chordata</taxon>
        <taxon>Craniata</taxon>
        <taxon>Vertebrata</taxon>
        <taxon>Euteleostomi</taxon>
        <taxon>Actinopterygii</taxon>
        <taxon>Neopterygii</taxon>
        <taxon>Teleostei</taxon>
        <taxon>Neoteleostei</taxon>
        <taxon>Acanthomorphata</taxon>
        <taxon>Eupercaria</taxon>
        <taxon>Tetraodontiformes</taxon>
        <taxon>Molidae</taxon>
        <taxon>Mola</taxon>
    </lineage>
</organism>
<dbReference type="SUPFAM" id="SSF54197">
    <property type="entry name" value="HIT-like"/>
    <property type="match status" value="1"/>
</dbReference>
<dbReference type="SUPFAM" id="SSF102860">
    <property type="entry name" value="mRNA decapping enzyme DcpS N-terminal domain"/>
    <property type="match status" value="1"/>
</dbReference>
<feature type="binding site" evidence="17">
    <location>
        <position position="177"/>
    </location>
    <ligand>
        <name>substrate</name>
    </ligand>
</feature>
<dbReference type="OMA" id="RAYFHYQ"/>
<reference evidence="19" key="2">
    <citation type="submission" date="2025-09" db="UniProtKB">
        <authorList>
            <consortium name="Ensembl"/>
        </authorList>
    </citation>
    <scope>IDENTIFICATION</scope>
</reference>
<dbReference type="PANTHER" id="PTHR12978">
    <property type="entry name" value="HISTIDINE TRIAD HIT PROTEIN MEMBER"/>
    <property type="match status" value="1"/>
</dbReference>
<dbReference type="InterPro" id="IPR011145">
    <property type="entry name" value="Scavenger_mRNA_decap_enz_N"/>
</dbReference>